<dbReference type="OrthoDB" id="574518at2"/>
<dbReference type="Gene3D" id="1.10.10.10">
    <property type="entry name" value="Winged helix-like DNA-binding domain superfamily/Winged helix DNA-binding domain"/>
    <property type="match status" value="1"/>
</dbReference>
<dbReference type="InterPro" id="IPR036388">
    <property type="entry name" value="WH-like_DNA-bd_sf"/>
</dbReference>
<dbReference type="EMBL" id="CP065662">
    <property type="protein sequence ID" value="QPS01371.1"/>
    <property type="molecule type" value="Genomic_DNA"/>
</dbReference>
<feature type="domain" description="HTH gntR-type" evidence="4">
    <location>
        <begin position="5"/>
        <end position="72"/>
    </location>
</feature>
<dbReference type="GO" id="GO:0003677">
    <property type="term" value="F:DNA binding"/>
    <property type="evidence" value="ECO:0007669"/>
    <property type="project" value="UniProtKB-KW"/>
</dbReference>
<evidence type="ECO:0000259" key="4">
    <source>
        <dbReference type="PROSITE" id="PS50949"/>
    </source>
</evidence>
<reference evidence="5" key="2">
    <citation type="submission" date="2022-09" db="EMBL/GenBank/DDBJ databases">
        <title>Aerococcus urinae taxonomy study.</title>
        <authorList>
            <person name="Christensen J."/>
            <person name="Senneby E."/>
        </authorList>
    </citation>
    <scope>NUCLEOTIDE SEQUENCE</scope>
    <source>
        <strain evidence="5">NLD-066-U95</strain>
    </source>
</reference>
<dbReference type="RefSeq" id="WP_060777796.1">
    <property type="nucleotide sequence ID" value="NZ_CAJHLF010000001.1"/>
</dbReference>
<dbReference type="InterPro" id="IPR000524">
    <property type="entry name" value="Tscrpt_reg_HTH_GntR"/>
</dbReference>
<dbReference type="InterPro" id="IPR036390">
    <property type="entry name" value="WH_DNA-bd_sf"/>
</dbReference>
<proteinExistence type="predicted"/>
<dbReference type="Proteomes" id="UP001069145">
    <property type="component" value="Unassembled WGS sequence"/>
</dbReference>
<organism evidence="6 7">
    <name type="scientific">Aerococcus urinae</name>
    <dbReference type="NCBI Taxonomy" id="1376"/>
    <lineage>
        <taxon>Bacteria</taxon>
        <taxon>Bacillati</taxon>
        <taxon>Bacillota</taxon>
        <taxon>Bacilli</taxon>
        <taxon>Lactobacillales</taxon>
        <taxon>Aerococcaceae</taxon>
        <taxon>Aerococcus</taxon>
    </lineage>
</organism>
<dbReference type="CDD" id="cd07377">
    <property type="entry name" value="WHTH_GntR"/>
    <property type="match status" value="1"/>
</dbReference>
<name>A0A109RE08_9LACT</name>
<reference evidence="6 7" key="1">
    <citation type="submission" date="2020-12" db="EMBL/GenBank/DDBJ databases">
        <title>FDA dAtabase for Regulatory Grade micrObial Sequences (FDA-ARGOS): Supporting development and validation of Infectious Disease Dx tests.</title>
        <authorList>
            <person name="Sproer C."/>
            <person name="Gronow S."/>
            <person name="Severitt S."/>
            <person name="Schroder I."/>
            <person name="Tallon L."/>
            <person name="Sadzewicz L."/>
            <person name="Zhao X."/>
            <person name="Boylan J."/>
            <person name="Ott S."/>
            <person name="Bowen H."/>
            <person name="Vavikolanu K."/>
            <person name="Mehta A."/>
            <person name="Aluvathingal J."/>
            <person name="Nadendla S."/>
            <person name="Lowell S."/>
            <person name="Myers T."/>
            <person name="Yan Y."/>
            <person name="Sichtig H."/>
        </authorList>
    </citation>
    <scope>NUCLEOTIDE SEQUENCE [LARGE SCALE GENOMIC DNA]</scope>
    <source>
        <strain evidence="6 7">FDAARGOS_911</strain>
    </source>
</reference>
<dbReference type="PANTHER" id="PTHR43537">
    <property type="entry name" value="TRANSCRIPTIONAL REGULATOR, GNTR FAMILY"/>
    <property type="match status" value="1"/>
</dbReference>
<keyword evidence="8" id="KW-1185">Reference proteome</keyword>
<sequence>MGKQQKLEQIAYLYMKDQIIQGNWPNDHHIVEAAISEKLDMSRSPIRAALAILADEEIVEMRPYRGFFVKTSLEDVDLVAFRLRYFAICYFRLMDRALKHKASAKDLPADLDQNLNNLIAAFDSDNYLDCIQWECAIIKSLLNLSQHDFLVEEAIKCYASVLERVHNHLQAGDNKTHCAYQARNIIYIQDIIFLAKRNEFDETRTLIELLTLHQYQYFNDQEKAVFDQASPYAMK</sequence>
<evidence type="ECO:0000313" key="7">
    <source>
        <dbReference type="Proteomes" id="UP000594771"/>
    </source>
</evidence>
<protein>
    <submittedName>
        <fullName evidence="6">GntR family transcriptional regulator</fullName>
    </submittedName>
</protein>
<keyword evidence="2" id="KW-0238">DNA-binding</keyword>
<evidence type="ECO:0000256" key="2">
    <source>
        <dbReference type="ARBA" id="ARBA00023125"/>
    </source>
</evidence>
<keyword evidence="3" id="KW-0804">Transcription</keyword>
<dbReference type="SUPFAM" id="SSF46785">
    <property type="entry name" value="Winged helix' DNA-binding domain"/>
    <property type="match status" value="1"/>
</dbReference>
<dbReference type="KEGG" id="aun:AWM73_01685"/>
<accession>A0A109RE08</accession>
<evidence type="ECO:0000313" key="6">
    <source>
        <dbReference type="EMBL" id="QPS01371.1"/>
    </source>
</evidence>
<evidence type="ECO:0000256" key="3">
    <source>
        <dbReference type="ARBA" id="ARBA00023163"/>
    </source>
</evidence>
<evidence type="ECO:0000313" key="8">
    <source>
        <dbReference type="Proteomes" id="UP001069145"/>
    </source>
</evidence>
<dbReference type="PROSITE" id="PS50949">
    <property type="entry name" value="HTH_GNTR"/>
    <property type="match status" value="1"/>
</dbReference>
<dbReference type="EMBL" id="JAOTML010000007">
    <property type="protein sequence ID" value="MCY3053658.1"/>
    <property type="molecule type" value="Genomic_DNA"/>
</dbReference>
<dbReference type="Proteomes" id="UP000594771">
    <property type="component" value="Chromosome"/>
</dbReference>
<dbReference type="SMART" id="SM00345">
    <property type="entry name" value="HTH_GNTR"/>
    <property type="match status" value="1"/>
</dbReference>
<dbReference type="GeneID" id="35767026"/>
<keyword evidence="1" id="KW-0805">Transcription regulation</keyword>
<dbReference type="Pfam" id="PF00392">
    <property type="entry name" value="GntR"/>
    <property type="match status" value="1"/>
</dbReference>
<evidence type="ECO:0000256" key="1">
    <source>
        <dbReference type="ARBA" id="ARBA00023015"/>
    </source>
</evidence>
<gene>
    <name evidence="6" type="ORF">I6G68_08370</name>
    <name evidence="5" type="ORF">ODY43_06620</name>
</gene>
<dbReference type="GO" id="GO:0003700">
    <property type="term" value="F:DNA-binding transcription factor activity"/>
    <property type="evidence" value="ECO:0007669"/>
    <property type="project" value="InterPro"/>
</dbReference>
<dbReference type="PANTHER" id="PTHR43537:SF45">
    <property type="entry name" value="GNTR FAMILY REGULATORY PROTEIN"/>
    <property type="match status" value="1"/>
</dbReference>
<dbReference type="AlphaFoldDB" id="A0A109RE08"/>
<evidence type="ECO:0000313" key="5">
    <source>
        <dbReference type="EMBL" id="MCY3053658.1"/>
    </source>
</evidence>